<name>A0ABR2Q4I8_9ROSI</name>
<dbReference type="SUPFAM" id="SSF56112">
    <property type="entry name" value="Protein kinase-like (PK-like)"/>
    <property type="match status" value="1"/>
</dbReference>
<dbReference type="InterPro" id="IPR011009">
    <property type="entry name" value="Kinase-like_dom_sf"/>
</dbReference>
<protein>
    <recommendedName>
        <fullName evidence="3">Protein kinase domain-containing protein</fullName>
    </recommendedName>
</protein>
<comment type="caution">
    <text evidence="1">The sequence shown here is derived from an EMBL/GenBank/DDBJ whole genome shotgun (WGS) entry which is preliminary data.</text>
</comment>
<sequence length="130" mass="14833">MVTIDFGKWKQATWPKDKKHASLQDFNVNFFLNNGNLTLAIGMGKMIPKPEDTSSHFLILGASIFRVYIRGDPSAIDLLQKMLNFDPSKRITVTEALQHPYIAELYDPNCNPPVRVPMNLDIGEKTWDNR</sequence>
<dbReference type="Gene3D" id="1.10.510.10">
    <property type="entry name" value="Transferase(Phosphotransferase) domain 1"/>
    <property type="match status" value="1"/>
</dbReference>
<accession>A0ABR2Q4I8</accession>
<evidence type="ECO:0008006" key="3">
    <source>
        <dbReference type="Google" id="ProtNLM"/>
    </source>
</evidence>
<proteinExistence type="predicted"/>
<dbReference type="EMBL" id="JBBPBN010000045">
    <property type="protein sequence ID" value="KAK8995594.1"/>
    <property type="molecule type" value="Genomic_DNA"/>
</dbReference>
<evidence type="ECO:0000313" key="2">
    <source>
        <dbReference type="Proteomes" id="UP001396334"/>
    </source>
</evidence>
<dbReference type="Proteomes" id="UP001396334">
    <property type="component" value="Unassembled WGS sequence"/>
</dbReference>
<evidence type="ECO:0000313" key="1">
    <source>
        <dbReference type="EMBL" id="KAK8995594.1"/>
    </source>
</evidence>
<keyword evidence="2" id="KW-1185">Reference proteome</keyword>
<gene>
    <name evidence="1" type="ORF">V6N11_075864</name>
</gene>
<reference evidence="1 2" key="1">
    <citation type="journal article" date="2024" name="G3 (Bethesda)">
        <title>Genome assembly of Hibiscus sabdariffa L. provides insights into metabolisms of medicinal natural products.</title>
        <authorList>
            <person name="Kim T."/>
        </authorList>
    </citation>
    <scope>NUCLEOTIDE SEQUENCE [LARGE SCALE GENOMIC DNA]</scope>
    <source>
        <strain evidence="1">TK-2024</strain>
        <tissue evidence="1">Old leaves</tissue>
    </source>
</reference>
<organism evidence="1 2">
    <name type="scientific">Hibiscus sabdariffa</name>
    <name type="common">roselle</name>
    <dbReference type="NCBI Taxonomy" id="183260"/>
    <lineage>
        <taxon>Eukaryota</taxon>
        <taxon>Viridiplantae</taxon>
        <taxon>Streptophyta</taxon>
        <taxon>Embryophyta</taxon>
        <taxon>Tracheophyta</taxon>
        <taxon>Spermatophyta</taxon>
        <taxon>Magnoliopsida</taxon>
        <taxon>eudicotyledons</taxon>
        <taxon>Gunneridae</taxon>
        <taxon>Pentapetalae</taxon>
        <taxon>rosids</taxon>
        <taxon>malvids</taxon>
        <taxon>Malvales</taxon>
        <taxon>Malvaceae</taxon>
        <taxon>Malvoideae</taxon>
        <taxon>Hibiscus</taxon>
    </lineage>
</organism>